<keyword evidence="2" id="KW-0040">ANK repeat</keyword>
<dbReference type="InterPro" id="IPR036770">
    <property type="entry name" value="Ankyrin_rpt-contain_sf"/>
</dbReference>
<dbReference type="SUPFAM" id="SSF48403">
    <property type="entry name" value="Ankyrin repeat"/>
    <property type="match status" value="1"/>
</dbReference>
<reference evidence="3" key="1">
    <citation type="submission" date="2019-07" db="EMBL/GenBank/DDBJ databases">
        <title>The discovery of a new lineage B mimivirus raises questions about particles surface fibrils.</title>
        <authorList>
            <person name="Silva L.K.S."/>
            <person name="Rodrigues R.A.L."/>
            <person name="Andrade A.C.S.P."/>
            <person name="Hikida H."/>
            <person name="Andreani J."/>
            <person name="Levasseur A."/>
            <person name="La Scola B."/>
            <person name="Abrahao J.S."/>
        </authorList>
    </citation>
    <scope>NUCLEOTIDE SEQUENCE</scope>
    <source>
        <strain evidence="3">B60</strain>
    </source>
</reference>
<dbReference type="PROSITE" id="PS50088">
    <property type="entry name" value="ANK_REPEAT"/>
    <property type="match status" value="1"/>
</dbReference>
<protein>
    <submittedName>
        <fullName evidence="3">Ankyrin repeat-containing protein</fullName>
    </submittedName>
</protein>
<evidence type="ECO:0000313" key="3">
    <source>
        <dbReference type="EMBL" id="QID05790.1"/>
    </source>
</evidence>
<dbReference type="GO" id="GO:0010468">
    <property type="term" value="P:regulation of gene expression"/>
    <property type="evidence" value="ECO:0007669"/>
    <property type="project" value="TreeGrafter"/>
</dbReference>
<accession>A0A6G6ABJ9</accession>
<dbReference type="EMBL" id="MN175499">
    <property type="protein sequence ID" value="QID05790.1"/>
    <property type="molecule type" value="Genomic_DNA"/>
</dbReference>
<dbReference type="PANTHER" id="PTHR24124:SF14">
    <property type="entry name" value="CHROMOSOME UNDETERMINED SCAFFOLD_25, WHOLE GENOME SHOTGUN SEQUENCE"/>
    <property type="match status" value="1"/>
</dbReference>
<proteinExistence type="predicted"/>
<name>A0A6G6ABJ9_9VIRU</name>
<dbReference type="Gene3D" id="1.25.40.20">
    <property type="entry name" value="Ankyrin repeat-containing domain"/>
    <property type="match status" value="1"/>
</dbReference>
<dbReference type="InterPro" id="IPR002110">
    <property type="entry name" value="Ankyrin_rpt"/>
</dbReference>
<dbReference type="PANTHER" id="PTHR24124">
    <property type="entry name" value="ANKYRIN REPEAT FAMILY A"/>
    <property type="match status" value="1"/>
</dbReference>
<keyword evidence="1" id="KW-0677">Repeat</keyword>
<sequence length="89" mass="10067">MIKLLLDKGADINAINIYGRTPLISACIYDNKCDNLETIKLLLEYWPNINLKNNDGKNSLDIASQYLNGLGAVKILILKIEKYITHTFI</sequence>
<evidence type="ECO:0000256" key="1">
    <source>
        <dbReference type="ARBA" id="ARBA00022737"/>
    </source>
</evidence>
<organism evidence="3">
    <name type="scientific">Borely moumouvirus</name>
    <dbReference type="NCBI Taxonomy" id="2712067"/>
    <lineage>
        <taxon>Viruses</taxon>
        <taxon>Varidnaviria</taxon>
        <taxon>Bamfordvirae</taxon>
        <taxon>Nucleocytoviricota</taxon>
        <taxon>Megaviricetes</taxon>
        <taxon>Imitervirales</taxon>
        <taxon>Mimiviridae</taxon>
        <taxon>Megamimivirinae</taxon>
        <taxon>Moumouvirus</taxon>
    </lineage>
</organism>
<evidence type="ECO:0000256" key="2">
    <source>
        <dbReference type="ARBA" id="ARBA00023043"/>
    </source>
</evidence>
<dbReference type="Pfam" id="PF12796">
    <property type="entry name" value="Ank_2"/>
    <property type="match status" value="1"/>
</dbReference>